<dbReference type="Proteomes" id="UP000016922">
    <property type="component" value="Unassembled WGS sequence"/>
</dbReference>
<dbReference type="NCBIfam" id="TIGR00621">
    <property type="entry name" value="ssb"/>
    <property type="match status" value="1"/>
</dbReference>
<dbReference type="eggNOG" id="ENOG502S0M8">
    <property type="taxonomic scope" value="Eukaryota"/>
</dbReference>
<dbReference type="GO" id="GO:0003697">
    <property type="term" value="F:single-stranded DNA binding"/>
    <property type="evidence" value="ECO:0007669"/>
    <property type="project" value="InterPro"/>
</dbReference>
<protein>
    <recommendedName>
        <fullName evidence="2">Single-stranded DNA-binding protein</fullName>
    </recommendedName>
</protein>
<comment type="subcellular location">
    <subcellularLocation>
        <location evidence="2">Mitochondrion</location>
    </subcellularLocation>
</comment>
<dbReference type="PIRSF" id="PIRSF002070">
    <property type="entry name" value="SSB"/>
    <property type="match status" value="1"/>
</dbReference>
<dbReference type="OrthoDB" id="1078367at2759"/>
<dbReference type="AlphaFoldDB" id="S3DIM9"/>
<accession>S3DIM9</accession>
<dbReference type="InterPro" id="IPR000424">
    <property type="entry name" value="Primosome_PriB/ssb"/>
</dbReference>
<dbReference type="HOGENOM" id="CLU_126647_0_0_1"/>
<dbReference type="CDD" id="cd04496">
    <property type="entry name" value="SSB_OBF"/>
    <property type="match status" value="1"/>
</dbReference>
<dbReference type="SUPFAM" id="SSF50249">
    <property type="entry name" value="Nucleic acid-binding proteins"/>
    <property type="match status" value="1"/>
</dbReference>
<organism evidence="3 4">
    <name type="scientific">Glarea lozoyensis (strain ATCC 20868 / MF5171)</name>
    <dbReference type="NCBI Taxonomy" id="1116229"/>
    <lineage>
        <taxon>Eukaryota</taxon>
        <taxon>Fungi</taxon>
        <taxon>Dikarya</taxon>
        <taxon>Ascomycota</taxon>
        <taxon>Pezizomycotina</taxon>
        <taxon>Leotiomycetes</taxon>
        <taxon>Helotiales</taxon>
        <taxon>Helotiaceae</taxon>
        <taxon>Glarea</taxon>
    </lineage>
</organism>
<dbReference type="GO" id="GO:0005739">
    <property type="term" value="C:mitochondrion"/>
    <property type="evidence" value="ECO:0007669"/>
    <property type="project" value="UniProtKB-SubCell"/>
</dbReference>
<evidence type="ECO:0000313" key="4">
    <source>
        <dbReference type="Proteomes" id="UP000016922"/>
    </source>
</evidence>
<dbReference type="EMBL" id="KE145360">
    <property type="protein sequence ID" value="EPE31881.1"/>
    <property type="molecule type" value="Genomic_DNA"/>
</dbReference>
<dbReference type="GeneID" id="19471004"/>
<dbReference type="KEGG" id="glz:GLAREA_11963"/>
<dbReference type="RefSeq" id="XP_008080936.1">
    <property type="nucleotide sequence ID" value="XM_008082745.1"/>
</dbReference>
<evidence type="ECO:0000256" key="1">
    <source>
        <dbReference type="ARBA" id="ARBA00023125"/>
    </source>
</evidence>
<dbReference type="InterPro" id="IPR012340">
    <property type="entry name" value="NA-bd_OB-fold"/>
</dbReference>
<sequence length="137" mass="15066">MSSFLARRALTASARSFSTSATRNSFAKMTIVGRLADTPELQATSTGREILRYAVATNSGPRDNQKSNFFKVTGFLPEGSFRDFITTLDKGTMVYVEGEVSFSNYEDAEGNKKQSLNIVQQKFEVLSSRKAQDGASQ</sequence>
<keyword evidence="4" id="KW-1185">Reference proteome</keyword>
<gene>
    <name evidence="3" type="ORF">GLAREA_11963</name>
</gene>
<keyword evidence="1 2" id="KW-0238">DNA-binding</keyword>
<dbReference type="InterPro" id="IPR011344">
    <property type="entry name" value="ssDNA-bd"/>
</dbReference>
<proteinExistence type="predicted"/>
<reference evidence="3 4" key="1">
    <citation type="journal article" date="2013" name="BMC Genomics">
        <title>Genomics-driven discovery of the pneumocandin biosynthetic gene cluster in the fungus Glarea lozoyensis.</title>
        <authorList>
            <person name="Chen L."/>
            <person name="Yue Q."/>
            <person name="Zhang X."/>
            <person name="Xiang M."/>
            <person name="Wang C."/>
            <person name="Li S."/>
            <person name="Che Y."/>
            <person name="Ortiz-Lopez F.J."/>
            <person name="Bills G.F."/>
            <person name="Liu X."/>
            <person name="An Z."/>
        </authorList>
    </citation>
    <scope>NUCLEOTIDE SEQUENCE [LARGE SCALE GENOMIC DNA]</scope>
    <source>
        <strain evidence="4">ATCC 20868 / MF5171</strain>
    </source>
</reference>
<dbReference type="PROSITE" id="PS50935">
    <property type="entry name" value="SSB"/>
    <property type="match status" value="1"/>
</dbReference>
<evidence type="ECO:0000313" key="3">
    <source>
        <dbReference type="EMBL" id="EPE31881.1"/>
    </source>
</evidence>
<dbReference type="OMA" id="TQYVRKG"/>
<dbReference type="GO" id="GO:0006260">
    <property type="term" value="P:DNA replication"/>
    <property type="evidence" value="ECO:0007669"/>
    <property type="project" value="InterPro"/>
</dbReference>
<evidence type="ECO:0000256" key="2">
    <source>
        <dbReference type="PIRNR" id="PIRNR002070"/>
    </source>
</evidence>
<dbReference type="Gene3D" id="2.40.50.140">
    <property type="entry name" value="Nucleic acid-binding proteins"/>
    <property type="match status" value="1"/>
</dbReference>
<name>S3DIM9_GLAL2</name>
<dbReference type="Pfam" id="PF00436">
    <property type="entry name" value="SSB"/>
    <property type="match status" value="1"/>
</dbReference>
<dbReference type="STRING" id="1116229.S3DIM9"/>
<keyword evidence="2" id="KW-0496">Mitochondrion</keyword>